<dbReference type="RefSeq" id="WP_153926218.1">
    <property type="nucleotide sequence ID" value="NZ_JACRWE010000003.1"/>
</dbReference>
<feature type="domain" description="RCK N-terminal" evidence="7">
    <location>
        <begin position="1"/>
        <end position="120"/>
    </location>
</feature>
<feature type="domain" description="RCK C-terminal" evidence="8">
    <location>
        <begin position="370"/>
        <end position="450"/>
    </location>
</feature>
<evidence type="ECO:0000256" key="3">
    <source>
        <dbReference type="ARBA" id="ARBA00022538"/>
    </source>
</evidence>
<sequence>MNIVIIGNGNIGKSLADILSKKGHDIVMIDSNYSKVNKIVDNYDVKAIWGNGAVYETQIKAGVDESSLTIAVTSSDETNLISCMIAKQIGAKKVIAKVNNIDYSPQIEFMKNNFNLDLVINTDKLVADEILKMLRYPNWLKIKPLGKESLTISELVLKKGNKLINNRISDINKKYKSNILVYALFRENNVFIPSKEDILNEKDTICVVGRNDELNSFFNNIGIIENSMKSIIIVGGSNTSVYLANQLSSIGIKVKIIEKDLYVCKRLAQLVSKAKIINKDGTIQDVLIEEGINSTDAFISMTDSDEENTIISLFASHCNVEKVITKVNNTSIINLLEFSSLNTFISPIDVISNEVEQYINQENSLNLNEYPSDDILDEKVNFLEFKASKRDKVLGVPINRLKIKSDVTIIAILRNGNLIVPSGNDYIKINDNPIIATKNRFLKHLDDILC</sequence>
<dbReference type="Pfam" id="PF02080">
    <property type="entry name" value="TrkA_C"/>
    <property type="match status" value="1"/>
</dbReference>
<dbReference type="InterPro" id="IPR050721">
    <property type="entry name" value="Trk_Ktr_HKT_K-transport"/>
</dbReference>
<evidence type="ECO:0000259" key="7">
    <source>
        <dbReference type="PROSITE" id="PS51201"/>
    </source>
</evidence>
<name>A0ABR7JP32_9FIRM</name>
<evidence type="ECO:0000313" key="9">
    <source>
        <dbReference type="EMBL" id="MBC5996677.1"/>
    </source>
</evidence>
<feature type="domain" description="RCK N-terminal" evidence="7">
    <location>
        <begin position="228"/>
        <end position="352"/>
    </location>
</feature>
<dbReference type="PROSITE" id="PS51201">
    <property type="entry name" value="RCK_N"/>
    <property type="match status" value="2"/>
</dbReference>
<dbReference type="InterPro" id="IPR006037">
    <property type="entry name" value="RCK_C"/>
</dbReference>
<dbReference type="PANTHER" id="PTHR43833:SF5">
    <property type="entry name" value="TRK SYSTEM POTASSIUM UPTAKE PROTEIN TRKA"/>
    <property type="match status" value="1"/>
</dbReference>
<reference evidence="9 10" key="1">
    <citation type="submission" date="2020-08" db="EMBL/GenBank/DDBJ databases">
        <authorList>
            <person name="Liu C."/>
            <person name="Sun Q."/>
        </authorList>
    </citation>
    <scope>NUCLEOTIDE SEQUENCE [LARGE SCALE GENOMIC DNA]</scope>
    <source>
        <strain evidence="9 10">NSJ-18</strain>
    </source>
</reference>
<dbReference type="Pfam" id="PF02254">
    <property type="entry name" value="TrkA_N"/>
    <property type="match status" value="2"/>
</dbReference>
<dbReference type="InterPro" id="IPR036721">
    <property type="entry name" value="RCK_C_sf"/>
</dbReference>
<keyword evidence="5" id="KW-0520">NAD</keyword>
<dbReference type="InterPro" id="IPR006036">
    <property type="entry name" value="K_uptake_TrkA"/>
</dbReference>
<dbReference type="PROSITE" id="PS51202">
    <property type="entry name" value="RCK_C"/>
    <property type="match status" value="2"/>
</dbReference>
<dbReference type="PRINTS" id="PR00335">
    <property type="entry name" value="KUPTAKETRKA"/>
</dbReference>
<feature type="domain" description="RCK C-terminal" evidence="8">
    <location>
        <begin position="140"/>
        <end position="223"/>
    </location>
</feature>
<comment type="caution">
    <text evidence="9">The sequence shown here is derived from an EMBL/GenBank/DDBJ whole genome shotgun (WGS) entry which is preliminary data.</text>
</comment>
<evidence type="ECO:0000256" key="5">
    <source>
        <dbReference type="ARBA" id="ARBA00023027"/>
    </source>
</evidence>
<proteinExistence type="predicted"/>
<organism evidence="9 10">
    <name type="scientific">Romboutsia faecis</name>
    <dbReference type="NCBI Taxonomy" id="2764597"/>
    <lineage>
        <taxon>Bacteria</taxon>
        <taxon>Bacillati</taxon>
        <taxon>Bacillota</taxon>
        <taxon>Clostridia</taxon>
        <taxon>Peptostreptococcales</taxon>
        <taxon>Peptostreptococcaceae</taxon>
        <taxon>Romboutsia</taxon>
    </lineage>
</organism>
<dbReference type="SUPFAM" id="SSF116726">
    <property type="entry name" value="TrkA C-terminal domain-like"/>
    <property type="match status" value="2"/>
</dbReference>
<evidence type="ECO:0000313" key="10">
    <source>
        <dbReference type="Proteomes" id="UP000609849"/>
    </source>
</evidence>
<dbReference type="InterPro" id="IPR036291">
    <property type="entry name" value="NAD(P)-bd_dom_sf"/>
</dbReference>
<dbReference type="PANTHER" id="PTHR43833">
    <property type="entry name" value="POTASSIUM CHANNEL PROTEIN 2-RELATED-RELATED"/>
    <property type="match status" value="1"/>
</dbReference>
<keyword evidence="10" id="KW-1185">Reference proteome</keyword>
<evidence type="ECO:0000256" key="4">
    <source>
        <dbReference type="ARBA" id="ARBA00022958"/>
    </source>
</evidence>
<dbReference type="Gene3D" id="3.30.70.1450">
    <property type="entry name" value="Regulator of K+ conductance, C-terminal domain"/>
    <property type="match status" value="2"/>
</dbReference>
<evidence type="ECO:0000256" key="6">
    <source>
        <dbReference type="ARBA" id="ARBA00023065"/>
    </source>
</evidence>
<dbReference type="EMBL" id="JACRWE010000003">
    <property type="protein sequence ID" value="MBC5996677.1"/>
    <property type="molecule type" value="Genomic_DNA"/>
</dbReference>
<evidence type="ECO:0000256" key="1">
    <source>
        <dbReference type="ARBA" id="ARBA00017378"/>
    </source>
</evidence>
<dbReference type="Proteomes" id="UP000609849">
    <property type="component" value="Unassembled WGS sequence"/>
</dbReference>
<protein>
    <recommendedName>
        <fullName evidence="1">Trk system potassium uptake protein TrkA</fullName>
    </recommendedName>
</protein>
<keyword evidence="6" id="KW-0406">Ion transport</keyword>
<evidence type="ECO:0000256" key="2">
    <source>
        <dbReference type="ARBA" id="ARBA00022448"/>
    </source>
</evidence>
<dbReference type="SUPFAM" id="SSF51735">
    <property type="entry name" value="NAD(P)-binding Rossmann-fold domains"/>
    <property type="match status" value="2"/>
</dbReference>
<dbReference type="NCBIfam" id="NF007033">
    <property type="entry name" value="PRK09496.1-5"/>
    <property type="match status" value="1"/>
</dbReference>
<accession>A0ABR7JP32</accession>
<dbReference type="NCBIfam" id="NF007039">
    <property type="entry name" value="PRK09496.3-2"/>
    <property type="match status" value="1"/>
</dbReference>
<keyword evidence="3" id="KW-0633">Potassium transport</keyword>
<evidence type="ECO:0000259" key="8">
    <source>
        <dbReference type="PROSITE" id="PS51202"/>
    </source>
</evidence>
<dbReference type="InterPro" id="IPR003148">
    <property type="entry name" value="RCK_N"/>
</dbReference>
<keyword evidence="4" id="KW-0630">Potassium</keyword>
<gene>
    <name evidence="9" type="primary">trkA</name>
    <name evidence="9" type="ORF">H8923_07885</name>
</gene>
<keyword evidence="2" id="KW-0813">Transport</keyword>
<dbReference type="Gene3D" id="3.40.50.720">
    <property type="entry name" value="NAD(P)-binding Rossmann-like Domain"/>
    <property type="match status" value="2"/>
</dbReference>